<dbReference type="PANTHER" id="PTHR44013">
    <property type="entry name" value="ZINC-TYPE ALCOHOL DEHYDROGENASE-LIKE PROTEIN C16A3.02C"/>
    <property type="match status" value="1"/>
</dbReference>
<dbReference type="InterPro" id="IPR011032">
    <property type="entry name" value="GroES-like_sf"/>
</dbReference>
<dbReference type="EMBL" id="JAUTXT010000075">
    <property type="protein sequence ID" value="KAK3669700.1"/>
    <property type="molecule type" value="Genomic_DNA"/>
</dbReference>
<keyword evidence="3" id="KW-1185">Reference proteome</keyword>
<accession>A0AAE0WHZ9</accession>
<evidence type="ECO:0000313" key="2">
    <source>
        <dbReference type="EMBL" id="KAK3669700.1"/>
    </source>
</evidence>
<organism evidence="2 3">
    <name type="scientific">Recurvomyces mirabilis</name>
    <dbReference type="NCBI Taxonomy" id="574656"/>
    <lineage>
        <taxon>Eukaryota</taxon>
        <taxon>Fungi</taxon>
        <taxon>Dikarya</taxon>
        <taxon>Ascomycota</taxon>
        <taxon>Pezizomycotina</taxon>
        <taxon>Dothideomycetes</taxon>
        <taxon>Dothideomycetidae</taxon>
        <taxon>Mycosphaerellales</taxon>
        <taxon>Teratosphaeriaceae</taxon>
        <taxon>Recurvomyces</taxon>
    </lineage>
</organism>
<evidence type="ECO:0000259" key="1">
    <source>
        <dbReference type="SMART" id="SM00829"/>
    </source>
</evidence>
<dbReference type="SMART" id="SM00829">
    <property type="entry name" value="PKS_ER"/>
    <property type="match status" value="1"/>
</dbReference>
<reference evidence="2" key="1">
    <citation type="submission" date="2023-07" db="EMBL/GenBank/DDBJ databases">
        <title>Black Yeasts Isolated from many extreme environments.</title>
        <authorList>
            <person name="Coleine C."/>
            <person name="Stajich J.E."/>
            <person name="Selbmann L."/>
        </authorList>
    </citation>
    <scope>NUCLEOTIDE SEQUENCE</scope>
    <source>
        <strain evidence="2">CCFEE 5485</strain>
    </source>
</reference>
<dbReference type="Gene3D" id="3.90.180.10">
    <property type="entry name" value="Medium-chain alcohol dehydrogenases, catalytic domain"/>
    <property type="match status" value="1"/>
</dbReference>
<dbReference type="PANTHER" id="PTHR44013:SF1">
    <property type="entry name" value="ZINC-TYPE ALCOHOL DEHYDROGENASE-LIKE PROTEIN C16A3.02C"/>
    <property type="match status" value="1"/>
</dbReference>
<dbReference type="Pfam" id="PF08240">
    <property type="entry name" value="ADH_N"/>
    <property type="match status" value="1"/>
</dbReference>
<dbReference type="CDD" id="cd08267">
    <property type="entry name" value="MDR1"/>
    <property type="match status" value="1"/>
</dbReference>
<dbReference type="GO" id="GO:0016491">
    <property type="term" value="F:oxidoreductase activity"/>
    <property type="evidence" value="ECO:0007669"/>
    <property type="project" value="InterPro"/>
</dbReference>
<dbReference type="InterPro" id="IPR020843">
    <property type="entry name" value="ER"/>
</dbReference>
<gene>
    <name evidence="2" type="ORF">LTR78_010452</name>
</gene>
<sequence length="341" mass="36214">MTSKPTIPSTMKAWQYTDVVGGLEKNLELKSVPMPERKPNQHLVQVTWVSTNPVDYKPAEIGMINRFMIPKPATPGLDLAGRIVAPAAGSSLKAGDLVYGCTGQSIFAGGSLREYAIVADSKAVVAAPEGVSAKDLSTIGVAGVTALQSIKPFVKKGDKVFINGGSGGVGIFAIQLAKAYGLSVTTTCSTANVEFCRSLGADQVIDYKKENLVEALKKSGPYDHVVDNVGADYSLFFKVADFTKPAAKYAFVGATPSFGLVGNLSRAALPRIMGGAGRKIVPITSVSLEKDLIEVADHIKSGQVKVFYDFEYTFENVRDAFARQKTGRARGKIVVQVNADA</sequence>
<comment type="caution">
    <text evidence="2">The sequence shown here is derived from an EMBL/GenBank/DDBJ whole genome shotgun (WGS) entry which is preliminary data.</text>
</comment>
<dbReference type="Gene3D" id="3.40.50.720">
    <property type="entry name" value="NAD(P)-binding Rossmann-like Domain"/>
    <property type="match status" value="1"/>
</dbReference>
<dbReference type="SUPFAM" id="SSF50129">
    <property type="entry name" value="GroES-like"/>
    <property type="match status" value="1"/>
</dbReference>
<proteinExistence type="predicted"/>
<feature type="domain" description="Enoyl reductase (ER)" evidence="1">
    <location>
        <begin position="22"/>
        <end position="335"/>
    </location>
</feature>
<dbReference type="InterPro" id="IPR013154">
    <property type="entry name" value="ADH-like_N"/>
</dbReference>
<dbReference type="InterPro" id="IPR052733">
    <property type="entry name" value="Chloroplast_QOR"/>
</dbReference>
<protein>
    <recommendedName>
        <fullName evidence="1">Enoyl reductase (ER) domain-containing protein</fullName>
    </recommendedName>
</protein>
<dbReference type="Proteomes" id="UP001274830">
    <property type="component" value="Unassembled WGS sequence"/>
</dbReference>
<evidence type="ECO:0000313" key="3">
    <source>
        <dbReference type="Proteomes" id="UP001274830"/>
    </source>
</evidence>
<dbReference type="SUPFAM" id="SSF51735">
    <property type="entry name" value="NAD(P)-binding Rossmann-fold domains"/>
    <property type="match status" value="1"/>
</dbReference>
<dbReference type="AlphaFoldDB" id="A0AAE0WHZ9"/>
<dbReference type="Pfam" id="PF13602">
    <property type="entry name" value="ADH_zinc_N_2"/>
    <property type="match status" value="1"/>
</dbReference>
<name>A0AAE0WHZ9_9PEZI</name>
<dbReference type="InterPro" id="IPR036291">
    <property type="entry name" value="NAD(P)-bd_dom_sf"/>
</dbReference>